<dbReference type="PROSITE" id="PS50987">
    <property type="entry name" value="HTH_ARSR_2"/>
    <property type="match status" value="1"/>
</dbReference>
<dbReference type="PRINTS" id="PR00778">
    <property type="entry name" value="HTHARSR"/>
</dbReference>
<dbReference type="PANTHER" id="PTHR33154">
    <property type="entry name" value="TRANSCRIPTIONAL REGULATOR, ARSR FAMILY"/>
    <property type="match status" value="1"/>
</dbReference>
<feature type="domain" description="HTH arsR-type" evidence="4">
    <location>
        <begin position="1"/>
        <end position="95"/>
    </location>
</feature>
<reference evidence="5 6" key="1">
    <citation type="submission" date="2009-02" db="EMBL/GenBank/DDBJ databases">
        <authorList>
            <consortium name="The Broad Institute Genome Sequencing Platform"/>
            <person name="Feldgarden M."/>
            <person name="Young S.K."/>
            <person name="Kodira C.D."/>
            <person name="Zeng Q."/>
            <person name="Koehrsen M."/>
            <person name="Alvarado L."/>
            <person name="Berlin A."/>
            <person name="Borenstein D."/>
            <person name="Chen Z."/>
            <person name="Engels R."/>
            <person name="Freedman E."/>
            <person name="Gellesch M."/>
            <person name="Goldberg J."/>
            <person name="Griggs A."/>
            <person name="Gujja S."/>
            <person name="Heiman D."/>
            <person name="Hepburn T."/>
            <person name="Howarth C."/>
            <person name="Jen D."/>
            <person name="Larson L."/>
            <person name="Lewis B."/>
            <person name="Mehta T."/>
            <person name="Park D."/>
            <person name="Pearson M."/>
            <person name="Roberts A."/>
            <person name="Saif S."/>
            <person name="Shea T."/>
            <person name="Shenoy N."/>
            <person name="Sisk P."/>
            <person name="Stolte C."/>
            <person name="Sykes S."/>
            <person name="Walk T."/>
            <person name="White J."/>
            <person name="Yandava C."/>
            <person name="Gilmore M."/>
            <person name="Manson J."/>
            <person name="Palmer K."/>
            <person name="Carniol K."/>
            <person name="Lander E."/>
            <person name="Nusbaum C."/>
            <person name="Galagan J."/>
            <person name="Birren B."/>
        </authorList>
    </citation>
    <scope>NUCLEOTIDE SEQUENCE [LARGE SCALE GENOMIC DNA]</scope>
    <source>
        <strain evidence="5 6">EC20</strain>
    </source>
</reference>
<dbReference type="GO" id="GO:0003677">
    <property type="term" value="F:DNA binding"/>
    <property type="evidence" value="ECO:0007669"/>
    <property type="project" value="UniProtKB-KW"/>
</dbReference>
<keyword evidence="3" id="KW-0804">Transcription</keyword>
<dbReference type="InterPro" id="IPR036390">
    <property type="entry name" value="WH_DNA-bd_sf"/>
</dbReference>
<dbReference type="EMBL" id="CP004856">
    <property type="protein sequence ID" value="EEV37813.1"/>
    <property type="molecule type" value="Genomic_DNA"/>
</dbReference>
<dbReference type="HOGENOM" id="CLU_902760_0_0_9"/>
<dbReference type="PANTHER" id="PTHR33154:SF38">
    <property type="entry name" value="HTH ARSR-TYPE DOMAIN-CONTAINING PROTEIN"/>
    <property type="match status" value="1"/>
</dbReference>
<dbReference type="Proteomes" id="UP000012675">
    <property type="component" value="Chromosome"/>
</dbReference>
<dbReference type="Pfam" id="PF01022">
    <property type="entry name" value="HTH_5"/>
    <property type="match status" value="1"/>
</dbReference>
<proteinExistence type="predicted"/>
<dbReference type="InterPro" id="IPR036388">
    <property type="entry name" value="WH-like_DNA-bd_sf"/>
</dbReference>
<dbReference type="SUPFAM" id="SSF46785">
    <property type="entry name" value="Winged helix' DNA-binding domain"/>
    <property type="match status" value="1"/>
</dbReference>
<organism evidence="5 6">
    <name type="scientific">Enterococcus casseliflavus EC20</name>
    <dbReference type="NCBI Taxonomy" id="565655"/>
    <lineage>
        <taxon>Bacteria</taxon>
        <taxon>Bacillati</taxon>
        <taxon>Bacillota</taxon>
        <taxon>Bacilli</taxon>
        <taxon>Lactobacillales</taxon>
        <taxon>Enterococcaceae</taxon>
        <taxon>Enterococcus</taxon>
    </lineage>
</organism>
<name>C9A5C1_ENTCA</name>
<evidence type="ECO:0000256" key="3">
    <source>
        <dbReference type="ARBA" id="ARBA00023163"/>
    </source>
</evidence>
<dbReference type="RefSeq" id="WP_015509085.1">
    <property type="nucleotide sequence ID" value="NC_020995.1"/>
</dbReference>
<dbReference type="GeneID" id="15141301"/>
<keyword evidence="2" id="KW-0238">DNA-binding</keyword>
<evidence type="ECO:0000313" key="5">
    <source>
        <dbReference type="EMBL" id="EEV37813.1"/>
    </source>
</evidence>
<accession>C9A5C1</accession>
<dbReference type="AlphaFoldDB" id="C9A5C1"/>
<evidence type="ECO:0000256" key="1">
    <source>
        <dbReference type="ARBA" id="ARBA00023015"/>
    </source>
</evidence>
<dbReference type="Gene3D" id="1.10.10.10">
    <property type="entry name" value="Winged helix-like DNA-binding domain superfamily/Winged helix DNA-binding domain"/>
    <property type="match status" value="1"/>
</dbReference>
<gene>
    <name evidence="5" type="ORF">ECBG_00082</name>
</gene>
<dbReference type="eggNOG" id="COG4189">
    <property type="taxonomic scope" value="Bacteria"/>
</dbReference>
<keyword evidence="1" id="KW-0805">Transcription regulation</keyword>
<evidence type="ECO:0000256" key="2">
    <source>
        <dbReference type="ARBA" id="ARBA00023125"/>
    </source>
</evidence>
<dbReference type="InterPro" id="IPR001845">
    <property type="entry name" value="HTH_ArsR_DNA-bd_dom"/>
</dbReference>
<protein>
    <recommendedName>
        <fullName evidence="4">HTH arsR-type domain-containing protein</fullName>
    </recommendedName>
</protein>
<sequence>MDIQLDADGIQVIKALSSDTRIEIIRLLSEQPATISELAKKLNLSKSIISRHIRFLEDSKLIKLETEKHITDNRTKEFHLTVDHVEINFPKKIHLPYKEVETEIKLGYFSDFNIEPTCGLASSTQVIAELDDPRSFVSNDRVNASLLWFSDGFVEYIVPNQLNKNVSIELLELSLEISSEFPESNDTWPSDISFYINDIKVGTWTAPGNFSDVRGKLTPEWWDSEYSQYGVLKHLRITRKDTGMDGKRLSFVNLGDLNLIDTPFIRVKIGIDSQAKNKGGLTIFGEDFGNHPQNILLKLFYSDKDNINH</sequence>
<dbReference type="InterPro" id="IPR051081">
    <property type="entry name" value="HTH_MetalResp_TranReg"/>
</dbReference>
<reference evidence="5 6" key="2">
    <citation type="submission" date="2013-03" db="EMBL/GenBank/DDBJ databases">
        <title>The Genome Sequence of Enterococcus casseliflavus EC20 (899205).</title>
        <authorList>
            <consortium name="The Broad Institute Genomics Platform"/>
            <consortium name="The Broad Institute Genome Sequencing Center for Infectious Disease"/>
            <person name="Russ C."/>
            <person name="Feldgarden M."/>
            <person name="Gilmore M."/>
            <person name="Manson J."/>
            <person name="Palmer K."/>
            <person name="Carniol K."/>
            <person name="Walker B."/>
            <person name="Young S.K."/>
            <person name="Zeng Q."/>
            <person name="Gargeya S."/>
            <person name="Fitzgerald M."/>
            <person name="Haas B."/>
            <person name="Abouelleil A."/>
            <person name="Allen A.W."/>
            <person name="Alvarado L."/>
            <person name="Arachchi H.M."/>
            <person name="Berlin A.M."/>
            <person name="Chapman S.B."/>
            <person name="Gainer-Dewar J."/>
            <person name="Goldberg J."/>
            <person name="Griggs A."/>
            <person name="Gujja S."/>
            <person name="Hansen M."/>
            <person name="Howarth C."/>
            <person name="Imamovic A."/>
            <person name="Ireland A."/>
            <person name="Larimer J."/>
            <person name="McCowan C."/>
            <person name="Murphy C."/>
            <person name="Pearson M."/>
            <person name="Poon T.W."/>
            <person name="Priest M."/>
            <person name="Roberts A."/>
            <person name="Saif S."/>
            <person name="Shea T."/>
            <person name="Sisk P."/>
            <person name="Sykes S."/>
            <person name="Wortman J."/>
            <person name="Nusbaum C."/>
            <person name="Birren B."/>
        </authorList>
    </citation>
    <scope>NUCLEOTIDE SEQUENCE [LARGE SCALE GENOMIC DNA]</scope>
    <source>
        <strain evidence="5 6">EC20</strain>
    </source>
</reference>
<dbReference type="GO" id="GO:0003700">
    <property type="term" value="F:DNA-binding transcription factor activity"/>
    <property type="evidence" value="ECO:0007669"/>
    <property type="project" value="InterPro"/>
</dbReference>
<evidence type="ECO:0000313" key="6">
    <source>
        <dbReference type="Proteomes" id="UP000012675"/>
    </source>
</evidence>
<evidence type="ECO:0000259" key="4">
    <source>
        <dbReference type="PROSITE" id="PS50987"/>
    </source>
</evidence>
<dbReference type="SMART" id="SM00418">
    <property type="entry name" value="HTH_ARSR"/>
    <property type="match status" value="1"/>
</dbReference>
<keyword evidence="6" id="KW-1185">Reference proteome</keyword>
<dbReference type="KEGG" id="ecas:ECBG_00082"/>
<dbReference type="InterPro" id="IPR011991">
    <property type="entry name" value="ArsR-like_HTH"/>
</dbReference>
<dbReference type="CDD" id="cd00090">
    <property type="entry name" value="HTH_ARSR"/>
    <property type="match status" value="1"/>
</dbReference>